<sequence>MTDQLLINGTGSNLWHCPKLWRQKVIQFASCKGDIARPPVMETSNQICTLPLNSSFLCPDEELYPTVHNVKFSSACQQLYLIVGFFVMEIEKKF</sequence>
<accession>A0A8X6WME0</accession>
<dbReference type="AlphaFoldDB" id="A0A8X6WME0"/>
<keyword evidence="2" id="KW-1185">Reference proteome</keyword>
<dbReference type="EMBL" id="BMAV01000115">
    <property type="protein sequence ID" value="GFY37107.1"/>
    <property type="molecule type" value="Genomic_DNA"/>
</dbReference>
<protein>
    <submittedName>
        <fullName evidence="1">Uncharacterized protein</fullName>
    </submittedName>
</protein>
<dbReference type="Proteomes" id="UP000886998">
    <property type="component" value="Unassembled WGS sequence"/>
</dbReference>
<evidence type="ECO:0000313" key="1">
    <source>
        <dbReference type="EMBL" id="GFY37107.1"/>
    </source>
</evidence>
<evidence type="ECO:0000313" key="2">
    <source>
        <dbReference type="Proteomes" id="UP000886998"/>
    </source>
</evidence>
<reference evidence="1" key="1">
    <citation type="submission" date="2020-08" db="EMBL/GenBank/DDBJ databases">
        <title>Multicomponent nature underlies the extraordinary mechanical properties of spider dragline silk.</title>
        <authorList>
            <person name="Kono N."/>
            <person name="Nakamura H."/>
            <person name="Mori M."/>
            <person name="Yoshida Y."/>
            <person name="Ohtoshi R."/>
            <person name="Malay A.D."/>
            <person name="Moran D.A.P."/>
            <person name="Tomita M."/>
            <person name="Numata K."/>
            <person name="Arakawa K."/>
        </authorList>
    </citation>
    <scope>NUCLEOTIDE SEQUENCE</scope>
</reference>
<name>A0A8X6WME0_9ARAC</name>
<comment type="caution">
    <text evidence="1">The sequence shown here is derived from an EMBL/GenBank/DDBJ whole genome shotgun (WGS) entry which is preliminary data.</text>
</comment>
<proteinExistence type="predicted"/>
<organism evidence="1 2">
    <name type="scientific">Trichonephila inaurata madagascariensis</name>
    <dbReference type="NCBI Taxonomy" id="2747483"/>
    <lineage>
        <taxon>Eukaryota</taxon>
        <taxon>Metazoa</taxon>
        <taxon>Ecdysozoa</taxon>
        <taxon>Arthropoda</taxon>
        <taxon>Chelicerata</taxon>
        <taxon>Arachnida</taxon>
        <taxon>Araneae</taxon>
        <taxon>Araneomorphae</taxon>
        <taxon>Entelegynae</taxon>
        <taxon>Araneoidea</taxon>
        <taxon>Nephilidae</taxon>
        <taxon>Trichonephila</taxon>
        <taxon>Trichonephila inaurata</taxon>
    </lineage>
</organism>
<gene>
    <name evidence="1" type="ORF">TNIN_382571</name>
</gene>